<evidence type="ECO:0000313" key="1">
    <source>
        <dbReference type="EMBL" id="CAB0012550.1"/>
    </source>
</evidence>
<organism evidence="1 2">
    <name type="scientific">Nesidiocoris tenuis</name>
    <dbReference type="NCBI Taxonomy" id="355587"/>
    <lineage>
        <taxon>Eukaryota</taxon>
        <taxon>Metazoa</taxon>
        <taxon>Ecdysozoa</taxon>
        <taxon>Arthropoda</taxon>
        <taxon>Hexapoda</taxon>
        <taxon>Insecta</taxon>
        <taxon>Pterygota</taxon>
        <taxon>Neoptera</taxon>
        <taxon>Paraneoptera</taxon>
        <taxon>Hemiptera</taxon>
        <taxon>Heteroptera</taxon>
        <taxon>Panheteroptera</taxon>
        <taxon>Cimicomorpha</taxon>
        <taxon>Miridae</taxon>
        <taxon>Dicyphina</taxon>
        <taxon>Nesidiocoris</taxon>
    </lineage>
</organism>
<reference evidence="1 2" key="1">
    <citation type="submission" date="2020-02" db="EMBL/GenBank/DDBJ databases">
        <authorList>
            <person name="Ferguson B K."/>
        </authorList>
    </citation>
    <scope>NUCLEOTIDE SEQUENCE [LARGE SCALE GENOMIC DNA]</scope>
</reference>
<evidence type="ECO:0000313" key="2">
    <source>
        <dbReference type="Proteomes" id="UP000479000"/>
    </source>
</evidence>
<accession>A0A6H5H6W3</accession>
<keyword evidence="2" id="KW-1185">Reference proteome</keyword>
<dbReference type="EMBL" id="CADCXU010025531">
    <property type="protein sequence ID" value="CAB0012550.1"/>
    <property type="molecule type" value="Genomic_DNA"/>
</dbReference>
<protein>
    <submittedName>
        <fullName evidence="1">Uncharacterized protein</fullName>
    </submittedName>
</protein>
<proteinExistence type="predicted"/>
<sequence length="54" mass="5768">MPPPNGGRDFAGFEASKFYSNSSRSPCGSLRVLERSPISCLITRGLAHLSSVVN</sequence>
<gene>
    <name evidence="1" type="ORF">NTEN_LOCUS17273</name>
</gene>
<dbReference type="Proteomes" id="UP000479000">
    <property type="component" value="Unassembled WGS sequence"/>
</dbReference>
<name>A0A6H5H6W3_9HEMI</name>
<dbReference type="AlphaFoldDB" id="A0A6H5H6W3"/>
<feature type="non-terminal residue" evidence="1">
    <location>
        <position position="54"/>
    </location>
</feature>